<dbReference type="SUPFAM" id="SSF51011">
    <property type="entry name" value="Glycosyl hydrolase domain"/>
    <property type="match status" value="1"/>
</dbReference>
<dbReference type="GO" id="GO:0005975">
    <property type="term" value="P:carbohydrate metabolic process"/>
    <property type="evidence" value="ECO:0007669"/>
    <property type="project" value="InterPro"/>
</dbReference>
<dbReference type="AlphaFoldDB" id="A0A1I2T3Y9"/>
<dbReference type="OrthoDB" id="176168at2"/>
<name>A0A1I2T3Y9_9ACTN</name>
<keyword evidence="5" id="KW-0732">Signal</keyword>
<dbReference type="InterPro" id="IPR013780">
    <property type="entry name" value="Glyco_hydro_b"/>
</dbReference>
<evidence type="ECO:0000256" key="5">
    <source>
        <dbReference type="SAM" id="SignalP"/>
    </source>
</evidence>
<evidence type="ECO:0000313" key="9">
    <source>
        <dbReference type="Proteomes" id="UP000181942"/>
    </source>
</evidence>
<comment type="similarity">
    <text evidence="1 4">Belongs to the glycosyl hydrolase 31 family.</text>
</comment>
<organism evidence="8 9">
    <name type="scientific">Streptomyces mirabilis</name>
    <dbReference type="NCBI Taxonomy" id="68239"/>
    <lineage>
        <taxon>Bacteria</taxon>
        <taxon>Bacillati</taxon>
        <taxon>Actinomycetota</taxon>
        <taxon>Actinomycetes</taxon>
        <taxon>Kitasatosporales</taxon>
        <taxon>Streptomycetaceae</taxon>
        <taxon>Streptomyces</taxon>
    </lineage>
</organism>
<accession>A0A1I2T3Y9</accession>
<dbReference type="InterPro" id="IPR000322">
    <property type="entry name" value="Glyco_hydro_31_TIM"/>
</dbReference>
<evidence type="ECO:0000256" key="4">
    <source>
        <dbReference type="RuleBase" id="RU361185"/>
    </source>
</evidence>
<protein>
    <submittedName>
        <fullName evidence="8">Glycosyl hydrolases family 31</fullName>
    </submittedName>
</protein>
<dbReference type="PANTHER" id="PTHR43053:SF4">
    <property type="entry name" value="MYOGENESIS-REGULATING GLYCOSIDASE"/>
    <property type="match status" value="1"/>
</dbReference>
<reference evidence="8 9" key="1">
    <citation type="submission" date="2016-10" db="EMBL/GenBank/DDBJ databases">
        <authorList>
            <person name="de Groot N.N."/>
        </authorList>
    </citation>
    <scope>NUCLEOTIDE SEQUENCE [LARGE SCALE GENOMIC DNA]</scope>
    <source>
        <strain evidence="8 9">OK461</strain>
    </source>
</reference>
<dbReference type="InterPro" id="IPR048395">
    <property type="entry name" value="Glyco_hydro_31_C"/>
</dbReference>
<gene>
    <name evidence="8" type="ORF">SAMN02787118_1238</name>
</gene>
<keyword evidence="3 4" id="KW-0326">Glycosidase</keyword>
<feature type="chain" id="PRO_5010357769" evidence="5">
    <location>
        <begin position="31"/>
        <end position="673"/>
    </location>
</feature>
<feature type="signal peptide" evidence="5">
    <location>
        <begin position="1"/>
        <end position="30"/>
    </location>
</feature>
<dbReference type="GO" id="GO:0004553">
    <property type="term" value="F:hydrolase activity, hydrolyzing O-glycosyl compounds"/>
    <property type="evidence" value="ECO:0007669"/>
    <property type="project" value="InterPro"/>
</dbReference>
<dbReference type="EMBL" id="FONR01000023">
    <property type="protein sequence ID" value="SFG56961.1"/>
    <property type="molecule type" value="Genomic_DNA"/>
</dbReference>
<dbReference type="Pfam" id="PF21365">
    <property type="entry name" value="Glyco_hydro_31_3rd"/>
    <property type="match status" value="1"/>
</dbReference>
<evidence type="ECO:0000256" key="3">
    <source>
        <dbReference type="ARBA" id="ARBA00023295"/>
    </source>
</evidence>
<dbReference type="InterPro" id="IPR050985">
    <property type="entry name" value="Alpha-glycosidase_related"/>
</dbReference>
<evidence type="ECO:0000259" key="6">
    <source>
        <dbReference type="Pfam" id="PF01055"/>
    </source>
</evidence>
<dbReference type="PANTHER" id="PTHR43053">
    <property type="entry name" value="GLYCOSIDASE FAMILY 31"/>
    <property type="match status" value="1"/>
</dbReference>
<dbReference type="SUPFAM" id="SSF51445">
    <property type="entry name" value="(Trans)glycosidases"/>
    <property type="match status" value="1"/>
</dbReference>
<dbReference type="Pfam" id="PF01055">
    <property type="entry name" value="Glyco_hydro_31_2nd"/>
    <property type="match status" value="1"/>
</dbReference>
<dbReference type="RefSeq" id="WP_079174513.1">
    <property type="nucleotide sequence ID" value="NZ_FONR01000023.1"/>
</dbReference>
<sequence length="673" mass="72549">MPLLRRTIRHGATALLLAAPLLGTAAPATAAEPGPTTFVTPRYELRVATDRLALTTVRAGRTVLATAPGAFRFRIGGDWHIVREVTGSTRDGNTVRVTATTDLPGVTVELRITLRSDRYDVNWSLSGARADALSTAYDLSSAGHWYGHGENSDQTVQPWPLDSGQLVDTGFSPASYQVVSPFWYTSSATGLWANTDDPMDVRINSGGNGLGEFTVTGDLPAVSTVFVEDTPAAVYRDHIALVGKPARSDTPYEQYATPLWNSWAQLYGEQNQENVLAWARALADAGLDGHAVQIEESVIAADFGERFPDLPALAKELGRLGFDLGMWTGLYVPETAANFSYAVDNGYLLKDPSDPAKPCLVTWWNGRQTGLIDLANPAARQWYTEDLKAQTRASGVAGFKFDTAFFDDRCAPYPGATRADYVQYGTELADAFDQQGAGLRVAWNAAQAKGFATRTADKPTTFAGLRAAVSANLAVSTIGYPFVETDMIGGSLSYPPPTKEILARWAQAASLMPLMYASTSPTGVKDATTGAWVGYDREAVDLYRAAIATHERLAPYIWDQVQQTLKTGDPIMRPLFFDFPGDLAEDERAYTVSDEWMLGPAVLAAPKLDEGTTRDIFLPSGTWRDVTDGTVVRGPVTLKGYAAPLGVTPAFVNLKAKGATKAYEALARTGAAR</sequence>
<keyword evidence="2 4" id="KW-0378">Hydrolase</keyword>
<dbReference type="InterPro" id="IPR017853">
    <property type="entry name" value="GH"/>
</dbReference>
<evidence type="ECO:0000256" key="1">
    <source>
        <dbReference type="ARBA" id="ARBA00007806"/>
    </source>
</evidence>
<evidence type="ECO:0000256" key="2">
    <source>
        <dbReference type="ARBA" id="ARBA00022801"/>
    </source>
</evidence>
<proteinExistence type="inferred from homology"/>
<dbReference type="Gene3D" id="3.20.20.80">
    <property type="entry name" value="Glycosidases"/>
    <property type="match status" value="1"/>
</dbReference>
<evidence type="ECO:0000313" key="8">
    <source>
        <dbReference type="EMBL" id="SFG56961.1"/>
    </source>
</evidence>
<feature type="domain" description="Glycoside hydrolase family 31 TIM barrel" evidence="6">
    <location>
        <begin position="298"/>
        <end position="559"/>
    </location>
</feature>
<evidence type="ECO:0000259" key="7">
    <source>
        <dbReference type="Pfam" id="PF21365"/>
    </source>
</evidence>
<dbReference type="Proteomes" id="UP000181942">
    <property type="component" value="Unassembled WGS sequence"/>
</dbReference>
<dbReference type="CDD" id="cd06592">
    <property type="entry name" value="GH31_NET37"/>
    <property type="match status" value="1"/>
</dbReference>
<dbReference type="Gene3D" id="2.60.40.1180">
    <property type="entry name" value="Golgi alpha-mannosidase II"/>
    <property type="match status" value="1"/>
</dbReference>
<feature type="domain" description="Glycosyl hydrolase family 31 C-terminal" evidence="7">
    <location>
        <begin position="568"/>
        <end position="652"/>
    </location>
</feature>